<protein>
    <recommendedName>
        <fullName evidence="9">Acyltransferase PGAP2</fullName>
    </recommendedName>
    <alternativeName>
        <fullName evidence="10">Post-GPI attachment to proteins factor 2</fullName>
    </alternativeName>
</protein>
<evidence type="ECO:0000256" key="2">
    <source>
        <dbReference type="ARBA" id="ARBA00007414"/>
    </source>
</evidence>
<name>A0A9Q1FVX9_SYNKA</name>
<dbReference type="InterPro" id="IPR039545">
    <property type="entry name" value="PGAP2"/>
</dbReference>
<dbReference type="GO" id="GO:0006506">
    <property type="term" value="P:GPI anchor biosynthetic process"/>
    <property type="evidence" value="ECO:0007669"/>
    <property type="project" value="UniProtKB-KW"/>
</dbReference>
<feature type="domain" description="CWH43-like N-terminal" evidence="12">
    <location>
        <begin position="18"/>
        <end position="238"/>
    </location>
</feature>
<dbReference type="GO" id="GO:0000139">
    <property type="term" value="C:Golgi membrane"/>
    <property type="evidence" value="ECO:0007669"/>
    <property type="project" value="UniProtKB-SubCell"/>
</dbReference>
<dbReference type="Proteomes" id="UP001152622">
    <property type="component" value="Chromosome 3"/>
</dbReference>
<dbReference type="InterPro" id="IPR019402">
    <property type="entry name" value="CWH43_N"/>
</dbReference>
<keyword evidence="6" id="KW-0333">Golgi apparatus</keyword>
<evidence type="ECO:0000256" key="4">
    <source>
        <dbReference type="ARBA" id="ARBA00022692"/>
    </source>
</evidence>
<keyword evidence="14" id="KW-1185">Reference proteome</keyword>
<keyword evidence="3" id="KW-0337">GPI-anchor biosynthesis</keyword>
<feature type="transmembrane region" description="Helical" evidence="11">
    <location>
        <begin position="73"/>
        <end position="97"/>
    </location>
</feature>
<evidence type="ECO:0000256" key="9">
    <source>
        <dbReference type="ARBA" id="ARBA00093632"/>
    </source>
</evidence>
<dbReference type="PANTHER" id="PTHR12892:SF11">
    <property type="entry name" value="POST-GPI ATTACHMENT TO PROTEINS FACTOR 2"/>
    <property type="match status" value="1"/>
</dbReference>
<evidence type="ECO:0000313" key="13">
    <source>
        <dbReference type="EMBL" id="KAJ8368482.1"/>
    </source>
</evidence>
<feature type="transmembrane region" description="Helical" evidence="11">
    <location>
        <begin position="208"/>
        <end position="228"/>
    </location>
</feature>
<proteinExistence type="inferred from homology"/>
<gene>
    <name evidence="13" type="ORF">SKAU_G00085100</name>
</gene>
<accession>A0A9Q1FVX9</accession>
<sequence>MIHPYGLDRDRPFARLRFTTFIVGTVLLPLLGLTSCIFISWFFHFEEATKTHCKVSNYLPSISASISLTPERYIWRFCIGLHSAPRFLTAVAYFTFYRGRFTKNCVETVLSYLSLVCAFSENTGLLLLTYVSSDESYGIHKKGFMVFIGSALVHMMITCWLWKVINKYSVSREEMKSYRWKKRLFVSSVILCAAAAGFFWKHNKYCQPGIYTLFALSEYLVVFCNMAFHLTAFWDFGHTEVAIAPPPEEKHF</sequence>
<evidence type="ECO:0000256" key="3">
    <source>
        <dbReference type="ARBA" id="ARBA00022502"/>
    </source>
</evidence>
<evidence type="ECO:0000256" key="10">
    <source>
        <dbReference type="ARBA" id="ARBA00093676"/>
    </source>
</evidence>
<comment type="function">
    <text evidence="8">Involved in the fatty acid remodeling steps of GPI-anchor maturation where the unsaturated acyl chain at sn-2 of inositol phosphate is replaced by a saturated stearoyl chain. May catalyze the second step of the fatty acid remodeling, by reacylating a lyso-GPI intermediate at sn-2 of inositol phosphate by a saturated chain. The fatty acid remodeling steps is critical for the integration of GPI-APs into lipid rafts.</text>
</comment>
<reference evidence="13" key="1">
    <citation type="journal article" date="2023" name="Science">
        <title>Genome structures resolve the early diversification of teleost fishes.</title>
        <authorList>
            <person name="Parey E."/>
            <person name="Louis A."/>
            <person name="Montfort J."/>
            <person name="Bouchez O."/>
            <person name="Roques C."/>
            <person name="Iampietro C."/>
            <person name="Lluch J."/>
            <person name="Castinel A."/>
            <person name="Donnadieu C."/>
            <person name="Desvignes T."/>
            <person name="Floi Bucao C."/>
            <person name="Jouanno E."/>
            <person name="Wen M."/>
            <person name="Mejri S."/>
            <person name="Dirks R."/>
            <person name="Jansen H."/>
            <person name="Henkel C."/>
            <person name="Chen W.J."/>
            <person name="Zahm M."/>
            <person name="Cabau C."/>
            <person name="Klopp C."/>
            <person name="Thompson A.W."/>
            <person name="Robinson-Rechavi M."/>
            <person name="Braasch I."/>
            <person name="Lecointre G."/>
            <person name="Bobe J."/>
            <person name="Postlethwait J.H."/>
            <person name="Berthelot C."/>
            <person name="Roest Crollius H."/>
            <person name="Guiguen Y."/>
        </authorList>
    </citation>
    <scope>NUCLEOTIDE SEQUENCE</scope>
    <source>
        <strain evidence="13">WJC10195</strain>
    </source>
</reference>
<comment type="subcellular location">
    <subcellularLocation>
        <location evidence="1">Golgi apparatus membrane</location>
        <topology evidence="1">Multi-pass membrane protein</topology>
    </subcellularLocation>
</comment>
<evidence type="ECO:0000313" key="14">
    <source>
        <dbReference type="Proteomes" id="UP001152622"/>
    </source>
</evidence>
<dbReference type="EMBL" id="JAINUF010000003">
    <property type="protein sequence ID" value="KAJ8368482.1"/>
    <property type="molecule type" value="Genomic_DNA"/>
</dbReference>
<evidence type="ECO:0000256" key="7">
    <source>
        <dbReference type="ARBA" id="ARBA00023136"/>
    </source>
</evidence>
<evidence type="ECO:0000256" key="8">
    <source>
        <dbReference type="ARBA" id="ARBA00093421"/>
    </source>
</evidence>
<keyword evidence="4 11" id="KW-0812">Transmembrane</keyword>
<feature type="transmembrane region" description="Helical" evidence="11">
    <location>
        <begin position="21"/>
        <end position="43"/>
    </location>
</feature>
<feature type="transmembrane region" description="Helical" evidence="11">
    <location>
        <begin position="109"/>
        <end position="131"/>
    </location>
</feature>
<feature type="transmembrane region" description="Helical" evidence="11">
    <location>
        <begin position="183"/>
        <end position="202"/>
    </location>
</feature>
<keyword evidence="7 11" id="KW-0472">Membrane</keyword>
<organism evidence="13 14">
    <name type="scientific">Synaphobranchus kaupii</name>
    <name type="common">Kaup's arrowtooth eel</name>
    <dbReference type="NCBI Taxonomy" id="118154"/>
    <lineage>
        <taxon>Eukaryota</taxon>
        <taxon>Metazoa</taxon>
        <taxon>Chordata</taxon>
        <taxon>Craniata</taxon>
        <taxon>Vertebrata</taxon>
        <taxon>Euteleostomi</taxon>
        <taxon>Actinopterygii</taxon>
        <taxon>Neopterygii</taxon>
        <taxon>Teleostei</taxon>
        <taxon>Anguilliformes</taxon>
        <taxon>Synaphobranchidae</taxon>
        <taxon>Synaphobranchus</taxon>
    </lineage>
</organism>
<evidence type="ECO:0000259" key="12">
    <source>
        <dbReference type="Pfam" id="PF10277"/>
    </source>
</evidence>
<dbReference type="OrthoDB" id="68581at2759"/>
<evidence type="ECO:0000256" key="5">
    <source>
        <dbReference type="ARBA" id="ARBA00022989"/>
    </source>
</evidence>
<evidence type="ECO:0000256" key="11">
    <source>
        <dbReference type="SAM" id="Phobius"/>
    </source>
</evidence>
<comment type="caution">
    <text evidence="13">The sequence shown here is derived from an EMBL/GenBank/DDBJ whole genome shotgun (WGS) entry which is preliminary data.</text>
</comment>
<dbReference type="AlphaFoldDB" id="A0A9Q1FVX9"/>
<keyword evidence="5 11" id="KW-1133">Transmembrane helix</keyword>
<dbReference type="PANTHER" id="PTHR12892">
    <property type="entry name" value="FGF RECEPTOR ACTIVATING PROTEIN 1"/>
    <property type="match status" value="1"/>
</dbReference>
<evidence type="ECO:0000256" key="1">
    <source>
        <dbReference type="ARBA" id="ARBA00004653"/>
    </source>
</evidence>
<comment type="similarity">
    <text evidence="2">Belongs to the PGAP2 family.</text>
</comment>
<evidence type="ECO:0000256" key="6">
    <source>
        <dbReference type="ARBA" id="ARBA00023034"/>
    </source>
</evidence>
<feature type="transmembrane region" description="Helical" evidence="11">
    <location>
        <begin position="143"/>
        <end position="162"/>
    </location>
</feature>
<dbReference type="GO" id="GO:0005789">
    <property type="term" value="C:endoplasmic reticulum membrane"/>
    <property type="evidence" value="ECO:0007669"/>
    <property type="project" value="TreeGrafter"/>
</dbReference>
<dbReference type="Pfam" id="PF10277">
    <property type="entry name" value="Frag1"/>
    <property type="match status" value="1"/>
</dbReference>